<dbReference type="EMBL" id="WUUQ01000007">
    <property type="protein sequence ID" value="MXQ74406.1"/>
    <property type="molecule type" value="Genomic_DNA"/>
</dbReference>
<dbReference type="AlphaFoldDB" id="A0A6N8U883"/>
<feature type="transmembrane region" description="Helical" evidence="9">
    <location>
        <begin position="80"/>
        <end position="110"/>
    </location>
</feature>
<feature type="transmembrane region" description="Helical" evidence="9">
    <location>
        <begin position="6"/>
        <end position="26"/>
    </location>
</feature>
<proteinExistence type="predicted"/>
<evidence type="ECO:0000256" key="8">
    <source>
        <dbReference type="ARBA" id="ARBA00023136"/>
    </source>
</evidence>
<evidence type="ECO:0000256" key="6">
    <source>
        <dbReference type="ARBA" id="ARBA00022692"/>
    </source>
</evidence>
<keyword evidence="3" id="KW-1003">Cell membrane</keyword>
<keyword evidence="4 10" id="KW-0762">Sugar transport</keyword>
<evidence type="ECO:0000313" key="10">
    <source>
        <dbReference type="EMBL" id="MXQ74406.1"/>
    </source>
</evidence>
<name>A0A6N8U883_9FIRM</name>
<comment type="subcellular location">
    <subcellularLocation>
        <location evidence="1">Cell membrane</location>
        <topology evidence="1">Multi-pass membrane protein</topology>
    </subcellularLocation>
</comment>
<comment type="caution">
    <text evidence="10">The sequence shown here is derived from an EMBL/GenBank/DDBJ whole genome shotgun (WGS) entry which is preliminary data.</text>
</comment>
<dbReference type="PANTHER" id="PTHR32502:SF8">
    <property type="entry name" value="N-ACETYLGALACTOSAMINE PERMEASE IIC COMPONENT 1"/>
    <property type="match status" value="1"/>
</dbReference>
<dbReference type="GO" id="GO:0005886">
    <property type="term" value="C:plasma membrane"/>
    <property type="evidence" value="ECO:0007669"/>
    <property type="project" value="UniProtKB-SubCell"/>
</dbReference>
<protein>
    <submittedName>
        <fullName evidence="10">PTS sugar transporter</fullName>
    </submittedName>
</protein>
<evidence type="ECO:0000256" key="5">
    <source>
        <dbReference type="ARBA" id="ARBA00022683"/>
    </source>
</evidence>
<evidence type="ECO:0000256" key="9">
    <source>
        <dbReference type="SAM" id="Phobius"/>
    </source>
</evidence>
<dbReference type="InterPro" id="IPR050303">
    <property type="entry name" value="GatZ_KbaZ_carbometab"/>
</dbReference>
<feature type="transmembrane region" description="Helical" evidence="9">
    <location>
        <begin position="210"/>
        <end position="241"/>
    </location>
</feature>
<evidence type="ECO:0000256" key="3">
    <source>
        <dbReference type="ARBA" id="ARBA00022475"/>
    </source>
</evidence>
<feature type="transmembrane region" description="Helical" evidence="9">
    <location>
        <begin position="178"/>
        <end position="198"/>
    </location>
</feature>
<dbReference type="InterPro" id="IPR004700">
    <property type="entry name" value="PTS_IIC_man"/>
</dbReference>
<evidence type="ECO:0000256" key="7">
    <source>
        <dbReference type="ARBA" id="ARBA00022989"/>
    </source>
</evidence>
<reference evidence="10 11" key="2">
    <citation type="submission" date="2020-01" db="EMBL/GenBank/DDBJ databases">
        <title>Clostridiaceae sp. nov. isolated from the gut of human by culturomics.</title>
        <authorList>
            <person name="Chang Y."/>
        </authorList>
    </citation>
    <scope>NUCLEOTIDE SEQUENCE [LARGE SCALE GENOMIC DNA]</scope>
    <source>
        <strain evidence="10 11">DONG20-135</strain>
    </source>
</reference>
<gene>
    <name evidence="10" type="ORF">GSF08_10765</name>
</gene>
<feature type="transmembrane region" description="Helical" evidence="9">
    <location>
        <begin position="151"/>
        <end position="172"/>
    </location>
</feature>
<organism evidence="10 11">
    <name type="scientific">Copranaerobaculum intestinale</name>
    <dbReference type="NCBI Taxonomy" id="2692629"/>
    <lineage>
        <taxon>Bacteria</taxon>
        <taxon>Bacillati</taxon>
        <taxon>Bacillota</taxon>
        <taxon>Erysipelotrichia</taxon>
        <taxon>Erysipelotrichales</taxon>
        <taxon>Erysipelotrichaceae</taxon>
        <taxon>Copranaerobaculum</taxon>
    </lineage>
</organism>
<accession>A0A6N8U883</accession>
<keyword evidence="6 9" id="KW-0812">Transmembrane</keyword>
<evidence type="ECO:0000256" key="1">
    <source>
        <dbReference type="ARBA" id="ARBA00004651"/>
    </source>
</evidence>
<dbReference type="Pfam" id="PF03609">
    <property type="entry name" value="EII-Sor"/>
    <property type="match status" value="1"/>
</dbReference>
<reference evidence="10 11" key="1">
    <citation type="submission" date="2019-12" db="EMBL/GenBank/DDBJ databases">
        <authorList>
            <person name="Yang R."/>
        </authorList>
    </citation>
    <scope>NUCLEOTIDE SEQUENCE [LARGE SCALE GENOMIC DNA]</scope>
    <source>
        <strain evidence="10 11">DONG20-135</strain>
    </source>
</reference>
<keyword evidence="11" id="KW-1185">Reference proteome</keyword>
<sequence length="260" mass="27406">MTDNLLLQAILVALVAFFGYMHSYMGSTMWNRPIIVSALTGLVLGDLKTGIMVGATLELVFLGAVPIGASNPPDMTSGSIIGTAFVVLAHEPVAASVALAVPVATLVLLFDNLQMTFVLTWAAHIADKYAAQGDYKKVEWVARIAGIGNKVVLAVIVGVSFYLGIPVIKDVLAVIPDWIITGMDVAAGIIPAIGFAMLARMIVTKEMSAFLLAGFLAAAYLNISVLGVALFGVVIALVVYYGSKNKQANEAEVTVDDNEF</sequence>
<evidence type="ECO:0000256" key="4">
    <source>
        <dbReference type="ARBA" id="ARBA00022597"/>
    </source>
</evidence>
<dbReference type="Proteomes" id="UP000434036">
    <property type="component" value="Unassembled WGS sequence"/>
</dbReference>
<evidence type="ECO:0000256" key="2">
    <source>
        <dbReference type="ARBA" id="ARBA00022448"/>
    </source>
</evidence>
<evidence type="ECO:0000313" key="11">
    <source>
        <dbReference type="Proteomes" id="UP000434036"/>
    </source>
</evidence>
<dbReference type="RefSeq" id="WP_160625794.1">
    <property type="nucleotide sequence ID" value="NZ_WUUQ01000007.1"/>
</dbReference>
<keyword evidence="2" id="KW-0813">Transport</keyword>
<dbReference type="PROSITE" id="PS51106">
    <property type="entry name" value="PTS_EIIC_TYPE_4"/>
    <property type="match status" value="1"/>
</dbReference>
<dbReference type="GO" id="GO:0009401">
    <property type="term" value="P:phosphoenolpyruvate-dependent sugar phosphotransferase system"/>
    <property type="evidence" value="ECO:0007669"/>
    <property type="project" value="UniProtKB-KW"/>
</dbReference>
<keyword evidence="7 9" id="KW-1133">Transmembrane helix</keyword>
<keyword evidence="5" id="KW-0598">Phosphotransferase system</keyword>
<keyword evidence="8 9" id="KW-0472">Membrane</keyword>
<dbReference type="PANTHER" id="PTHR32502">
    <property type="entry name" value="N-ACETYLGALACTOSAMINE PERMEASE II COMPONENT-RELATED"/>
    <property type="match status" value="1"/>
</dbReference>